<sequence>MRAFQRSLTTDEPITQFQRLSAGLILALEEGNRGCKDNSSETDSISHEFNEAMDIDALKSNGCKKHAHRLLSTRIPPLPTHENSPVAHVVKKVPIKVGDDFFSSLLLLLSKFNTLGLRYMKAHNNELTDTKAELSRVDRTLRKQDEALKAFKEQKSYNILGSLRKFKEKLLLYSKVACGPFNVWKVDFNLLTDADMSRLDFDIFNPSKPAWDSFVATWKGELYLGEGDGFATADMAPSIKGYSSLRTNLVFTTGSFALTNYFKGYGSSPANLVFIARNFALANYFRGCGSSSMNIVFIVESFTLDNYFSGYGFLPANLVFTAGSFALANYFKGCGSSPTNLVFTVWSFTLANYFRGYGSLPANLVFTTRTYALANCFRGFDSSPANLIFTDDSFVGMEFYS</sequence>
<accession>A0A9D3ZLK8</accession>
<gene>
    <name evidence="1" type="ORF">J1N35_037377</name>
</gene>
<comment type="caution">
    <text evidence="1">The sequence shown here is derived from an EMBL/GenBank/DDBJ whole genome shotgun (WGS) entry which is preliminary data.</text>
</comment>
<evidence type="ECO:0000313" key="2">
    <source>
        <dbReference type="Proteomes" id="UP000828251"/>
    </source>
</evidence>
<reference evidence="1 2" key="1">
    <citation type="journal article" date="2021" name="Plant Biotechnol. J.">
        <title>Multi-omics assisted identification of the key and species-specific regulatory components of drought-tolerant mechanisms in Gossypium stocksii.</title>
        <authorList>
            <person name="Yu D."/>
            <person name="Ke L."/>
            <person name="Zhang D."/>
            <person name="Wu Y."/>
            <person name="Sun Y."/>
            <person name="Mei J."/>
            <person name="Sun J."/>
            <person name="Sun Y."/>
        </authorList>
    </citation>
    <scope>NUCLEOTIDE SEQUENCE [LARGE SCALE GENOMIC DNA]</scope>
    <source>
        <strain evidence="2">cv. E1</strain>
        <tissue evidence="1">Leaf</tissue>
    </source>
</reference>
<dbReference type="EMBL" id="JAIQCV010000011">
    <property type="protein sequence ID" value="KAH1046593.1"/>
    <property type="molecule type" value="Genomic_DNA"/>
</dbReference>
<evidence type="ECO:0000313" key="1">
    <source>
        <dbReference type="EMBL" id="KAH1046593.1"/>
    </source>
</evidence>
<dbReference type="OrthoDB" id="10552972at2759"/>
<protein>
    <submittedName>
        <fullName evidence="1">Uncharacterized protein</fullName>
    </submittedName>
</protein>
<organism evidence="1 2">
    <name type="scientific">Gossypium stocksii</name>
    <dbReference type="NCBI Taxonomy" id="47602"/>
    <lineage>
        <taxon>Eukaryota</taxon>
        <taxon>Viridiplantae</taxon>
        <taxon>Streptophyta</taxon>
        <taxon>Embryophyta</taxon>
        <taxon>Tracheophyta</taxon>
        <taxon>Spermatophyta</taxon>
        <taxon>Magnoliopsida</taxon>
        <taxon>eudicotyledons</taxon>
        <taxon>Gunneridae</taxon>
        <taxon>Pentapetalae</taxon>
        <taxon>rosids</taxon>
        <taxon>malvids</taxon>
        <taxon>Malvales</taxon>
        <taxon>Malvaceae</taxon>
        <taxon>Malvoideae</taxon>
        <taxon>Gossypium</taxon>
    </lineage>
</organism>
<keyword evidence="2" id="KW-1185">Reference proteome</keyword>
<dbReference type="AlphaFoldDB" id="A0A9D3ZLK8"/>
<proteinExistence type="predicted"/>
<dbReference type="Proteomes" id="UP000828251">
    <property type="component" value="Unassembled WGS sequence"/>
</dbReference>
<name>A0A9D3ZLK8_9ROSI</name>